<sequence>MADLPAAHTDRDLADPYKAGVAALTALVCELPALPPVTAGRMFNGDGVRVRGRFFAFIGRNGDLVAKLPADRVNDLVSHRTGSPVVMGKRTMREWARFPAEAGVGTWSEVLEEAHAFVAGE</sequence>
<comment type="caution">
    <text evidence="1">The sequence shown here is derived from an EMBL/GenBank/DDBJ whole genome shotgun (WGS) entry which is preliminary data.</text>
</comment>
<dbReference type="EMBL" id="QHLY01000007">
    <property type="protein sequence ID" value="PXA70759.1"/>
    <property type="molecule type" value="Genomic_DNA"/>
</dbReference>
<dbReference type="RefSeq" id="WP_110126139.1">
    <property type="nucleotide sequence ID" value="NZ_QHLY01000007.1"/>
</dbReference>
<keyword evidence="2" id="KW-1185">Reference proteome</keyword>
<dbReference type="OrthoDB" id="8779526at2"/>
<name>A0A317ZU26_9MICO</name>
<reference evidence="1 2" key="1">
    <citation type="submission" date="2018-05" db="EMBL/GenBank/DDBJ databases">
        <title>Genetic diversity of glacier-inhabiting Cryobacterium bacteria in China and description of Cryobacterium mengkeensis sp. nov. and Arthrobacter glacialis sp. nov.</title>
        <authorList>
            <person name="Liu Q."/>
            <person name="Xin Y.-H."/>
        </authorList>
    </citation>
    <scope>NUCLEOTIDE SEQUENCE [LARGE SCALE GENOMIC DNA]</scope>
    <source>
        <strain evidence="1 2">SK-1</strain>
    </source>
</reference>
<evidence type="ECO:0008006" key="3">
    <source>
        <dbReference type="Google" id="ProtNLM"/>
    </source>
</evidence>
<dbReference type="AlphaFoldDB" id="A0A317ZU26"/>
<evidence type="ECO:0000313" key="2">
    <source>
        <dbReference type="Proteomes" id="UP000246722"/>
    </source>
</evidence>
<evidence type="ECO:0000313" key="1">
    <source>
        <dbReference type="EMBL" id="PXA70759.1"/>
    </source>
</evidence>
<proteinExistence type="predicted"/>
<gene>
    <name evidence="1" type="ORF">CTB96_06720</name>
</gene>
<protein>
    <recommendedName>
        <fullName evidence="3">TfoX N-terminal domain-containing protein</fullName>
    </recommendedName>
</protein>
<organism evidence="1 2">
    <name type="scientific">Cryobacterium arcticum</name>
    <dbReference type="NCBI Taxonomy" id="670052"/>
    <lineage>
        <taxon>Bacteria</taxon>
        <taxon>Bacillati</taxon>
        <taxon>Actinomycetota</taxon>
        <taxon>Actinomycetes</taxon>
        <taxon>Micrococcales</taxon>
        <taxon>Microbacteriaceae</taxon>
        <taxon>Cryobacterium</taxon>
    </lineage>
</organism>
<dbReference type="Proteomes" id="UP000246722">
    <property type="component" value="Unassembled WGS sequence"/>
</dbReference>
<accession>A0A317ZU26</accession>